<evidence type="ECO:0000313" key="2">
    <source>
        <dbReference type="Proteomes" id="UP000265520"/>
    </source>
</evidence>
<reference evidence="1 2" key="1">
    <citation type="journal article" date="2018" name="Front. Plant Sci.">
        <title>Red Clover (Trifolium pratense) and Zigzag Clover (T. medium) - A Picture of Genomic Similarities and Differences.</title>
        <authorList>
            <person name="Dluhosova J."/>
            <person name="Istvanek J."/>
            <person name="Nedelnik J."/>
            <person name="Repkova J."/>
        </authorList>
    </citation>
    <scope>NUCLEOTIDE SEQUENCE [LARGE SCALE GENOMIC DNA]</scope>
    <source>
        <strain evidence="2">cv. 10/8</strain>
        <tissue evidence="1">Leaf</tissue>
    </source>
</reference>
<evidence type="ECO:0000313" key="1">
    <source>
        <dbReference type="EMBL" id="MCI29427.1"/>
    </source>
</evidence>
<dbReference type="EMBL" id="LXQA010172478">
    <property type="protein sequence ID" value="MCI29427.1"/>
    <property type="molecule type" value="Genomic_DNA"/>
</dbReference>
<accession>A0A392QZI1</accession>
<proteinExistence type="predicted"/>
<sequence>AAGSSNPNSLKVNSGEPALAAAAEAEAAAALYSSWAFMWASYCS</sequence>
<dbReference type="AlphaFoldDB" id="A0A392QZI1"/>
<dbReference type="Proteomes" id="UP000265520">
    <property type="component" value="Unassembled WGS sequence"/>
</dbReference>
<name>A0A392QZI1_9FABA</name>
<comment type="caution">
    <text evidence="1">The sequence shown here is derived from an EMBL/GenBank/DDBJ whole genome shotgun (WGS) entry which is preliminary data.</text>
</comment>
<keyword evidence="2" id="KW-1185">Reference proteome</keyword>
<protein>
    <submittedName>
        <fullName evidence="1">Uncharacterized protein</fullName>
    </submittedName>
</protein>
<feature type="non-terminal residue" evidence="1">
    <location>
        <position position="1"/>
    </location>
</feature>
<organism evidence="1 2">
    <name type="scientific">Trifolium medium</name>
    <dbReference type="NCBI Taxonomy" id="97028"/>
    <lineage>
        <taxon>Eukaryota</taxon>
        <taxon>Viridiplantae</taxon>
        <taxon>Streptophyta</taxon>
        <taxon>Embryophyta</taxon>
        <taxon>Tracheophyta</taxon>
        <taxon>Spermatophyta</taxon>
        <taxon>Magnoliopsida</taxon>
        <taxon>eudicotyledons</taxon>
        <taxon>Gunneridae</taxon>
        <taxon>Pentapetalae</taxon>
        <taxon>rosids</taxon>
        <taxon>fabids</taxon>
        <taxon>Fabales</taxon>
        <taxon>Fabaceae</taxon>
        <taxon>Papilionoideae</taxon>
        <taxon>50 kb inversion clade</taxon>
        <taxon>NPAAA clade</taxon>
        <taxon>Hologalegina</taxon>
        <taxon>IRL clade</taxon>
        <taxon>Trifolieae</taxon>
        <taxon>Trifolium</taxon>
    </lineage>
</organism>